<dbReference type="AlphaFoldDB" id="A0A8R1I8I0"/>
<protein>
    <submittedName>
        <fullName evidence="1">Uncharacterized protein</fullName>
    </submittedName>
</protein>
<reference evidence="1" key="2">
    <citation type="submission" date="2022-06" db="UniProtKB">
        <authorList>
            <consortium name="EnsemblMetazoa"/>
        </authorList>
    </citation>
    <scope>IDENTIFICATION</scope>
    <source>
        <strain evidence="1">DF5081</strain>
    </source>
</reference>
<proteinExistence type="predicted"/>
<dbReference type="EnsemblMetazoa" id="CJA19757.1">
    <property type="protein sequence ID" value="CJA19757.1"/>
    <property type="gene ID" value="WBGene00175328"/>
</dbReference>
<dbReference type="Proteomes" id="UP000005237">
    <property type="component" value="Unassembled WGS sequence"/>
</dbReference>
<keyword evidence="2" id="KW-1185">Reference proteome</keyword>
<evidence type="ECO:0000313" key="1">
    <source>
        <dbReference type="EnsemblMetazoa" id="CJA19757.1"/>
    </source>
</evidence>
<accession>A0A8R1I8I0</accession>
<reference evidence="2" key="1">
    <citation type="submission" date="2010-08" db="EMBL/GenBank/DDBJ databases">
        <authorList>
            <consortium name="Caenorhabditis japonica Sequencing Consortium"/>
            <person name="Wilson R.K."/>
        </authorList>
    </citation>
    <scope>NUCLEOTIDE SEQUENCE [LARGE SCALE GENOMIC DNA]</scope>
    <source>
        <strain evidence="2">DF5081</strain>
    </source>
</reference>
<name>A0A8R1I8I0_CAEJA</name>
<organism evidence="1 2">
    <name type="scientific">Caenorhabditis japonica</name>
    <dbReference type="NCBI Taxonomy" id="281687"/>
    <lineage>
        <taxon>Eukaryota</taxon>
        <taxon>Metazoa</taxon>
        <taxon>Ecdysozoa</taxon>
        <taxon>Nematoda</taxon>
        <taxon>Chromadorea</taxon>
        <taxon>Rhabditida</taxon>
        <taxon>Rhabditina</taxon>
        <taxon>Rhabditomorpha</taxon>
        <taxon>Rhabditoidea</taxon>
        <taxon>Rhabditidae</taxon>
        <taxon>Peloderinae</taxon>
        <taxon>Caenorhabditis</taxon>
    </lineage>
</organism>
<evidence type="ECO:0000313" key="2">
    <source>
        <dbReference type="Proteomes" id="UP000005237"/>
    </source>
</evidence>
<sequence length="174" mass="19863">MALANIIENFPHLKNDFYESGWDISYELDETVSDFLSKLETLPAQFTARRNNLKDIGEELAKLNSVPIIPLNFPLMVSILESLKSTPIGVTEDIKNAEESLQELAEIQYAARRQSGQFIERLTQAERALRFFFRKPVTSGRTCRFDECLITCALLRLLQFCLVQHASVGEKIHI</sequence>